<reference evidence="3" key="1">
    <citation type="submission" date="2016-11" db="EMBL/GenBank/DDBJ databases">
        <authorList>
            <person name="Shukria A."/>
            <person name="Stevens D.C."/>
        </authorList>
    </citation>
    <scope>NUCLEOTIDE SEQUENCE [LARGE SCALE GENOMIC DNA]</scope>
    <source>
        <strain evidence="3">Cbfe23</strain>
    </source>
</reference>
<evidence type="ECO:0000313" key="3">
    <source>
        <dbReference type="Proteomes" id="UP000182229"/>
    </source>
</evidence>
<dbReference type="AlphaFoldDB" id="A0A1L9B1C5"/>
<keyword evidence="3" id="KW-1185">Reference proteome</keyword>
<feature type="region of interest" description="Disordered" evidence="1">
    <location>
        <begin position="65"/>
        <end position="85"/>
    </location>
</feature>
<evidence type="ECO:0000313" key="2">
    <source>
        <dbReference type="EMBL" id="OJH36068.1"/>
    </source>
</evidence>
<proteinExistence type="predicted"/>
<protein>
    <recommendedName>
        <fullName evidence="4">DUF2171 domain-containing protein</fullName>
    </recommendedName>
</protein>
<reference evidence="2 3" key="2">
    <citation type="submission" date="2016-12" db="EMBL/GenBank/DDBJ databases">
        <title>Draft Genome Sequence of Cystobacter ferrugineus Strain Cbfe23.</title>
        <authorList>
            <person name="Akbar S."/>
            <person name="Dowd S.E."/>
            <person name="Stevens D.C."/>
        </authorList>
    </citation>
    <scope>NUCLEOTIDE SEQUENCE [LARGE SCALE GENOMIC DNA]</scope>
    <source>
        <strain evidence="2 3">Cbfe23</strain>
    </source>
</reference>
<dbReference type="OrthoDB" id="5517107at2"/>
<accession>A0A1L9B1C5</accession>
<sequence length="85" mass="9588">MVDRSELHAGMAVWTPRGEKLGYVVEVTDEELIVEKGVLVWRRGYTVPLGEVREVIEDEVFLHHGPDSLLSGPREIPPASRRTSH</sequence>
<dbReference type="SUPFAM" id="SSF50346">
    <property type="entry name" value="PRC-barrel domain"/>
    <property type="match status" value="1"/>
</dbReference>
<evidence type="ECO:0008006" key="4">
    <source>
        <dbReference type="Google" id="ProtNLM"/>
    </source>
</evidence>
<comment type="caution">
    <text evidence="2">The sequence shown here is derived from an EMBL/GenBank/DDBJ whole genome shotgun (WGS) entry which is preliminary data.</text>
</comment>
<dbReference type="EMBL" id="MPIN01000012">
    <property type="protein sequence ID" value="OJH36068.1"/>
    <property type="molecule type" value="Genomic_DNA"/>
</dbReference>
<dbReference type="InterPro" id="IPR011033">
    <property type="entry name" value="PRC_barrel-like_sf"/>
</dbReference>
<dbReference type="RefSeq" id="WP_071903093.1">
    <property type="nucleotide sequence ID" value="NZ_MPIN01000012.1"/>
</dbReference>
<dbReference type="Proteomes" id="UP000182229">
    <property type="component" value="Unassembled WGS sequence"/>
</dbReference>
<evidence type="ECO:0000256" key="1">
    <source>
        <dbReference type="SAM" id="MobiDB-lite"/>
    </source>
</evidence>
<name>A0A1L9B1C5_9BACT</name>
<gene>
    <name evidence="2" type="ORF">BON30_36370</name>
</gene>
<organism evidence="2 3">
    <name type="scientific">Cystobacter ferrugineus</name>
    <dbReference type="NCBI Taxonomy" id="83449"/>
    <lineage>
        <taxon>Bacteria</taxon>
        <taxon>Pseudomonadati</taxon>
        <taxon>Myxococcota</taxon>
        <taxon>Myxococcia</taxon>
        <taxon>Myxococcales</taxon>
        <taxon>Cystobacterineae</taxon>
        <taxon>Archangiaceae</taxon>
        <taxon>Cystobacter</taxon>
    </lineage>
</organism>